<feature type="region of interest" description="Disordered" evidence="1">
    <location>
        <begin position="278"/>
        <end position="310"/>
    </location>
</feature>
<feature type="compositionally biased region" description="Pro residues" evidence="1">
    <location>
        <begin position="848"/>
        <end position="864"/>
    </location>
</feature>
<proteinExistence type="predicted"/>
<organism evidence="2 3">
    <name type="scientific">Tetrabaena socialis</name>
    <dbReference type="NCBI Taxonomy" id="47790"/>
    <lineage>
        <taxon>Eukaryota</taxon>
        <taxon>Viridiplantae</taxon>
        <taxon>Chlorophyta</taxon>
        <taxon>core chlorophytes</taxon>
        <taxon>Chlorophyceae</taxon>
        <taxon>CS clade</taxon>
        <taxon>Chlamydomonadales</taxon>
        <taxon>Tetrabaenaceae</taxon>
        <taxon>Tetrabaena</taxon>
    </lineage>
</organism>
<dbReference type="EMBL" id="PGGS01000161">
    <property type="protein sequence ID" value="PNH07786.1"/>
    <property type="molecule type" value="Genomic_DNA"/>
</dbReference>
<accession>A0A2J8A5I7</accession>
<feature type="compositionally biased region" description="Pro residues" evidence="1">
    <location>
        <begin position="292"/>
        <end position="308"/>
    </location>
</feature>
<feature type="compositionally biased region" description="Pro residues" evidence="1">
    <location>
        <begin position="636"/>
        <end position="654"/>
    </location>
</feature>
<comment type="caution">
    <text evidence="2">The sequence shown here is derived from an EMBL/GenBank/DDBJ whole genome shotgun (WGS) entry which is preliminary data.</text>
</comment>
<dbReference type="AlphaFoldDB" id="A0A2J8A5I7"/>
<feature type="compositionally biased region" description="Pro residues" evidence="1">
    <location>
        <begin position="571"/>
        <end position="623"/>
    </location>
</feature>
<reference evidence="2 3" key="1">
    <citation type="journal article" date="2017" name="Mol. Biol. Evol.">
        <title>The 4-celled Tetrabaena socialis nuclear genome reveals the essential components for genetic control of cell number at the origin of multicellularity in the volvocine lineage.</title>
        <authorList>
            <person name="Featherston J."/>
            <person name="Arakaki Y."/>
            <person name="Hanschen E.R."/>
            <person name="Ferris P.J."/>
            <person name="Michod R.E."/>
            <person name="Olson B.J.S.C."/>
            <person name="Nozaki H."/>
            <person name="Durand P.M."/>
        </authorList>
    </citation>
    <scope>NUCLEOTIDE SEQUENCE [LARGE SCALE GENOMIC DNA]</scope>
    <source>
        <strain evidence="2 3">NIES-571</strain>
    </source>
</reference>
<feature type="compositionally biased region" description="Low complexity" evidence="1">
    <location>
        <begin position="68"/>
        <end position="79"/>
    </location>
</feature>
<dbReference type="OrthoDB" id="547120at2759"/>
<evidence type="ECO:0000256" key="1">
    <source>
        <dbReference type="SAM" id="MobiDB-lite"/>
    </source>
</evidence>
<evidence type="ECO:0000313" key="2">
    <source>
        <dbReference type="EMBL" id="PNH07786.1"/>
    </source>
</evidence>
<evidence type="ECO:0000313" key="3">
    <source>
        <dbReference type="Proteomes" id="UP000236333"/>
    </source>
</evidence>
<protein>
    <submittedName>
        <fullName evidence="2">Uncharacterized protein</fullName>
    </submittedName>
</protein>
<feature type="compositionally biased region" description="Pro residues" evidence="1">
    <location>
        <begin position="15"/>
        <end position="67"/>
    </location>
</feature>
<feature type="region of interest" description="Disordered" evidence="1">
    <location>
        <begin position="556"/>
        <end position="672"/>
    </location>
</feature>
<feature type="compositionally biased region" description="Low complexity" evidence="1">
    <location>
        <begin position="624"/>
        <end position="635"/>
    </location>
</feature>
<feature type="region of interest" description="Disordered" evidence="1">
    <location>
        <begin position="1"/>
        <end position="116"/>
    </location>
</feature>
<feature type="compositionally biased region" description="Pro residues" evidence="1">
    <location>
        <begin position="80"/>
        <end position="98"/>
    </location>
</feature>
<feature type="compositionally biased region" description="Low complexity" evidence="1">
    <location>
        <begin position="556"/>
        <end position="569"/>
    </location>
</feature>
<feature type="region of interest" description="Disordered" evidence="1">
    <location>
        <begin position="834"/>
        <end position="866"/>
    </location>
</feature>
<gene>
    <name evidence="2" type="ORF">TSOC_005716</name>
</gene>
<name>A0A2J8A5I7_9CHLO</name>
<feature type="compositionally biased region" description="Pro residues" evidence="1">
    <location>
        <begin position="329"/>
        <end position="341"/>
    </location>
</feature>
<sequence>MQRLLLTLSSLGTYPPSPEPPSPSPPEPPSPSAASNPPSPGPQSPPPPATPSPPQPIPPPSPEPSPQGSPQNSPAESSPQPSPAPTPKPVASPAPESSPSPSVSASPSPSPPPALPPGLEVVLEEYTAKFVNASITADLNITSQESVLTFIALFKATVARALGIDPKDIIVRAVYKGGQKATRRLLLAKAERVWTARELSSMLPRDTNMRLLVHVRSFTPGTTTLSTLRQRELALHEVLPGTGAGSSRRRLQQEEEAPAVLVDFTVVRYIEVPLPPSPPPSPPLSPGMQAPPTAPPTPPSPPPRPPRLPLNLDLLASELGAEKVFNAPSPSPSPPSPPPPRARNATVNVTGIFGQGSVGNATKPVVWYDDADFRAYRVPRSPLNLVFWGKNVPCKVTPGVCSACPRAWTAPNASRSTPIFFREPMQLDAIAIMQLQNPGVVSVQLLPWPATAIPELPALQPRNGTLGEPVWSATNDTTACGSELVIRLPSARSGTREAVPVRGSQDALPPRLRRTAVGGIIITVKEQQLGALPTVIEGVRFSGRVLYPRNPALISTAGTRTTTASSLGTYPPSPEPPSPSPPEPPSPSAASNPPSPGPQSPPPPATPSPPQPIPPPSPEPSPQGSPQNSPAESSPQPSPAPTPKPVASPAPESSPSPSVSASPSPSPPPALPSGLEVVLEEYTAKFVNASITADLKISSQESVLTFIALFKATVARALGIDPKDIIVRAVYKGGQKATRRLLLAKAERVWTARELSSMLPRDTNMRLLVHVRSFTPGTTTLSTLRQRELALHEVLPGTGAGSSRRRLQQEEEAPAVLVDFTVVRYIEVPLPPSPPPSPPLSPGMQAPPTAPPTPPSPPPRPPRLPLNLDLLASELGAEKVFNAPSPSPSPPSPPPPRARNATVNVTGIFGQGSVGNATKPVVWYDDADFRAYRVPRSPLNLVFWGKNVPCKVTPGVCSACPRAWTAPNASRSTPIFFREPMQLDTIAIMQLQNPGVVSVHLLPWPATAIPELPALQPRNGTLGEPVWSAANDTTACGSELVIRLPSARSGTREAVPVRGSQGALPPRLRRTAVGGIIITVKEQQLGALPTVIEGVRFSGRVLYPRNPALVPGSRVIATMHEAIIMHIAHQDDFRLPQD</sequence>
<keyword evidence="3" id="KW-1185">Reference proteome</keyword>
<feature type="region of interest" description="Disordered" evidence="1">
    <location>
        <begin position="324"/>
        <end position="345"/>
    </location>
</feature>
<feature type="compositionally biased region" description="Pro residues" evidence="1">
    <location>
        <begin position="885"/>
        <end position="897"/>
    </location>
</feature>
<dbReference type="Proteomes" id="UP000236333">
    <property type="component" value="Unassembled WGS sequence"/>
</dbReference>
<feature type="region of interest" description="Disordered" evidence="1">
    <location>
        <begin position="880"/>
        <end position="901"/>
    </location>
</feature>